<dbReference type="STRING" id="596327.PORUE0001_1921"/>
<comment type="caution">
    <text evidence="1">The sequence shown here is derived from an EMBL/GenBank/DDBJ whole genome shotgun (WGS) entry which is preliminary data.</text>
</comment>
<gene>
    <name evidence="1" type="ORF">PORUE0001_1921</name>
</gene>
<organism evidence="1 2">
    <name type="scientific">Porphyromonas uenonis 60-3</name>
    <dbReference type="NCBI Taxonomy" id="596327"/>
    <lineage>
        <taxon>Bacteria</taxon>
        <taxon>Pseudomonadati</taxon>
        <taxon>Bacteroidota</taxon>
        <taxon>Bacteroidia</taxon>
        <taxon>Bacteroidales</taxon>
        <taxon>Porphyromonadaceae</taxon>
        <taxon>Porphyromonas</taxon>
    </lineage>
</organism>
<dbReference type="Proteomes" id="UP000003303">
    <property type="component" value="Unassembled WGS sequence"/>
</dbReference>
<keyword evidence="2" id="KW-1185">Reference proteome</keyword>
<name>C2M9G8_9PORP</name>
<reference evidence="1 2" key="1">
    <citation type="submission" date="2009-04" db="EMBL/GenBank/DDBJ databases">
        <authorList>
            <person name="Sebastian Y."/>
            <person name="Madupu R."/>
            <person name="Durkin A.S."/>
            <person name="Torralba M."/>
            <person name="Methe B."/>
            <person name="Sutton G.G."/>
            <person name="Strausberg R.L."/>
            <person name="Nelson K.E."/>
        </authorList>
    </citation>
    <scope>NUCLEOTIDE SEQUENCE [LARGE SCALE GENOMIC DNA]</scope>
    <source>
        <strain evidence="1 2">60-3</strain>
    </source>
</reference>
<dbReference type="RefSeq" id="WP_007364561.1">
    <property type="nucleotide sequence ID" value="NZ_ACLR01000025.1"/>
</dbReference>
<evidence type="ECO:0000313" key="1">
    <source>
        <dbReference type="EMBL" id="EEK17637.1"/>
    </source>
</evidence>
<sequence>MKGDSTVTTQLLINEDKADCPRPTKYSVSFTYDEEAGTLFFLGNPIQSGKPISLRHSPI</sequence>
<proteinExistence type="predicted"/>
<dbReference type="AlphaFoldDB" id="C2M9G8"/>
<protein>
    <submittedName>
        <fullName evidence="1">Uncharacterized protein</fullName>
    </submittedName>
</protein>
<dbReference type="EMBL" id="ACLR01000025">
    <property type="protein sequence ID" value="EEK17637.1"/>
    <property type="molecule type" value="Genomic_DNA"/>
</dbReference>
<evidence type="ECO:0000313" key="2">
    <source>
        <dbReference type="Proteomes" id="UP000003303"/>
    </source>
</evidence>
<accession>C2M9G8</accession>